<keyword evidence="3" id="KW-0378">Hydrolase</keyword>
<dbReference type="Proteomes" id="UP000653797">
    <property type="component" value="Unassembled WGS sequence"/>
</dbReference>
<dbReference type="EC" id="3.2.2.n1" evidence="3"/>
<evidence type="ECO:0000256" key="3">
    <source>
        <dbReference type="RuleBase" id="RU363015"/>
    </source>
</evidence>
<dbReference type="AlphaFoldDB" id="A0A927AY51"/>
<evidence type="ECO:0000313" key="4">
    <source>
        <dbReference type="EMBL" id="MBD2751918.1"/>
    </source>
</evidence>
<dbReference type="RefSeq" id="WP_191037542.1">
    <property type="nucleotide sequence ID" value="NZ_JACXAA010000001.1"/>
</dbReference>
<comment type="similarity">
    <text evidence="2 3">Belongs to the LOG family.</text>
</comment>
<dbReference type="EMBL" id="JACXAA010000001">
    <property type="protein sequence ID" value="MBD2751918.1"/>
    <property type="molecule type" value="Genomic_DNA"/>
</dbReference>
<dbReference type="InterPro" id="IPR031100">
    <property type="entry name" value="LOG_fam"/>
</dbReference>
<dbReference type="NCBIfam" id="TIGR00730">
    <property type="entry name" value="Rossman fold protein, TIGR00730 family"/>
    <property type="match status" value="1"/>
</dbReference>
<dbReference type="GO" id="GO:0005829">
    <property type="term" value="C:cytosol"/>
    <property type="evidence" value="ECO:0007669"/>
    <property type="project" value="TreeGrafter"/>
</dbReference>
<comment type="catalytic activity">
    <reaction evidence="1">
        <text>AMP + H2O = D-ribose 5-phosphate + adenine</text>
        <dbReference type="Rhea" id="RHEA:20129"/>
        <dbReference type="ChEBI" id="CHEBI:15377"/>
        <dbReference type="ChEBI" id="CHEBI:16708"/>
        <dbReference type="ChEBI" id="CHEBI:78346"/>
        <dbReference type="ChEBI" id="CHEBI:456215"/>
        <dbReference type="EC" id="3.2.2.4"/>
    </reaction>
</comment>
<reference evidence="4" key="1">
    <citation type="submission" date="2020-09" db="EMBL/GenBank/DDBJ databases">
        <authorList>
            <person name="Kim M.K."/>
        </authorList>
    </citation>
    <scope>NUCLEOTIDE SEQUENCE</scope>
    <source>
        <strain evidence="4">BT704</strain>
    </source>
</reference>
<accession>A0A927AY51</accession>
<evidence type="ECO:0000256" key="2">
    <source>
        <dbReference type="ARBA" id="ARBA00006763"/>
    </source>
</evidence>
<proteinExistence type="inferred from homology"/>
<protein>
    <recommendedName>
        <fullName evidence="3">Cytokinin riboside 5'-monophosphate phosphoribohydrolase</fullName>
        <ecNumber evidence="3">3.2.2.n1</ecNumber>
    </recommendedName>
</protein>
<dbReference type="InterPro" id="IPR005269">
    <property type="entry name" value="LOG"/>
</dbReference>
<dbReference type="GO" id="GO:0009691">
    <property type="term" value="P:cytokinin biosynthetic process"/>
    <property type="evidence" value="ECO:0007669"/>
    <property type="project" value="UniProtKB-UniRule"/>
</dbReference>
<comment type="caution">
    <text evidence="4">The sequence shown here is derived from an EMBL/GenBank/DDBJ whole genome shotgun (WGS) entry which is preliminary data.</text>
</comment>
<organism evidence="4 5">
    <name type="scientific">Spirosoma validum</name>
    <dbReference type="NCBI Taxonomy" id="2771355"/>
    <lineage>
        <taxon>Bacteria</taxon>
        <taxon>Pseudomonadati</taxon>
        <taxon>Bacteroidota</taxon>
        <taxon>Cytophagia</taxon>
        <taxon>Cytophagales</taxon>
        <taxon>Cytophagaceae</taxon>
        <taxon>Spirosoma</taxon>
    </lineage>
</organism>
<dbReference type="Gene3D" id="3.40.50.450">
    <property type="match status" value="1"/>
</dbReference>
<name>A0A927AY51_9BACT</name>
<dbReference type="Pfam" id="PF03641">
    <property type="entry name" value="Lysine_decarbox"/>
    <property type="match status" value="1"/>
</dbReference>
<keyword evidence="5" id="KW-1185">Reference proteome</keyword>
<dbReference type="PANTHER" id="PTHR31223:SF70">
    <property type="entry name" value="LOG FAMILY PROTEIN YJL055W"/>
    <property type="match status" value="1"/>
</dbReference>
<evidence type="ECO:0000313" key="5">
    <source>
        <dbReference type="Proteomes" id="UP000653797"/>
    </source>
</evidence>
<gene>
    <name evidence="4" type="ORF">IC230_03370</name>
</gene>
<evidence type="ECO:0000256" key="1">
    <source>
        <dbReference type="ARBA" id="ARBA00000274"/>
    </source>
</evidence>
<dbReference type="PANTHER" id="PTHR31223">
    <property type="entry name" value="LOG FAMILY PROTEIN YJL055W"/>
    <property type="match status" value="1"/>
</dbReference>
<dbReference type="SUPFAM" id="SSF102405">
    <property type="entry name" value="MCP/YpsA-like"/>
    <property type="match status" value="1"/>
</dbReference>
<sequence>MKRIAVFCGSSPGNDPAFMELAYQLGQQLATGHIGLVYGGAKVGLMGAVADGALSLQGEVVGVLPTFLQTKEIAHEGLTELILVESMHQRKTKMHELSDGVITLPGGYGTLEEYFEVLTWGQLGLHKKPIALLNINGYYDGLLTLADTMVANGLLKQVNRDMMLISNTIEDLLQQMHSYTPPTVGKWLTPEKT</sequence>
<keyword evidence="3" id="KW-0203">Cytokinin biosynthesis</keyword>
<dbReference type="GO" id="GO:0008714">
    <property type="term" value="F:AMP nucleosidase activity"/>
    <property type="evidence" value="ECO:0007669"/>
    <property type="project" value="UniProtKB-EC"/>
</dbReference>